<name>A0A1D7Y4U5_9ACTN</name>
<sequence length="312" mass="33413">MGYDTSFHPVDLPLIERRLLPYLAGHGDDDGIDDLIARAVGIRRNRFRAKAWALGVLEHTADDESLGFETRLHLWGRPFLIVGDGPEQITEAMVRYLAASEEEVDTIALEMIGRLDPALPGKVRPDTDGQLPGDAAIAHGLAHPLRILRGAALALRAGTPVVRHPSDGRELDAARLLTREVPFTVLEFAAALLPGWMSRGYTWPTRLCAEAGLAAEGFTAPTALDGLLRAEFPGLTWPEPPATIVGNYSVGGLVPASATGGARAHLARQQGRLTCDPVDLRKIDEALGVAGRLGVAFCEATEVYSGLEGNLN</sequence>
<organism evidence="1 2">
    <name type="scientific">Streptomyces fodineus</name>
    <dbReference type="NCBI Taxonomy" id="1904616"/>
    <lineage>
        <taxon>Bacteria</taxon>
        <taxon>Bacillati</taxon>
        <taxon>Actinomycetota</taxon>
        <taxon>Actinomycetes</taxon>
        <taxon>Kitasatosporales</taxon>
        <taxon>Streptomycetaceae</taxon>
        <taxon>Streptomyces</taxon>
    </lineage>
</organism>
<gene>
    <name evidence="1" type="ORF">BFF78_05780</name>
</gene>
<accession>A0A1D7Y4U5</accession>
<proteinExistence type="predicted"/>
<dbReference type="EMBL" id="CP017248">
    <property type="protein sequence ID" value="AOR30622.1"/>
    <property type="molecule type" value="Genomic_DNA"/>
</dbReference>
<dbReference type="RefSeq" id="WP_069777274.1">
    <property type="nucleotide sequence ID" value="NZ_CP017248.1"/>
</dbReference>
<protein>
    <submittedName>
        <fullName evidence="1">Uncharacterized protein</fullName>
    </submittedName>
</protein>
<dbReference type="Proteomes" id="UP000094960">
    <property type="component" value="Chromosome"/>
</dbReference>
<evidence type="ECO:0000313" key="1">
    <source>
        <dbReference type="EMBL" id="AOR30622.1"/>
    </source>
</evidence>
<dbReference type="AlphaFoldDB" id="A0A1D7Y4U5"/>
<keyword evidence="2" id="KW-1185">Reference proteome</keyword>
<reference evidence="2" key="1">
    <citation type="submission" date="2016-09" db="EMBL/GenBank/DDBJ databases">
        <title>Streptomyces puniciscabiei strain:TW1S1 Genome sequencing and assembly.</title>
        <authorList>
            <person name="Kim M.-K."/>
            <person name="Kim S.B."/>
        </authorList>
    </citation>
    <scope>NUCLEOTIDE SEQUENCE [LARGE SCALE GENOMIC DNA]</scope>
    <source>
        <strain evidence="2">TW1S1</strain>
    </source>
</reference>
<evidence type="ECO:0000313" key="2">
    <source>
        <dbReference type="Proteomes" id="UP000094960"/>
    </source>
</evidence>
<dbReference type="KEGG" id="spun:BFF78_05780"/>